<reference evidence="9" key="1">
    <citation type="journal article" date="2015" name="PLoS Genet.">
        <title>Genome Sequence and Transcriptome Analyses of Chrysochromulina tobin: Metabolic Tools for Enhanced Algal Fitness in the Prominent Order Prymnesiales (Haptophyceae).</title>
        <authorList>
            <person name="Hovde B.T."/>
            <person name="Deodato C.R."/>
            <person name="Hunsperger H.M."/>
            <person name="Ryken S.A."/>
            <person name="Yost W."/>
            <person name="Jha R.K."/>
            <person name="Patterson J."/>
            <person name="Monnat R.J. Jr."/>
            <person name="Barlow S.B."/>
            <person name="Starkenburg S.R."/>
            <person name="Cattolico R.A."/>
        </authorList>
    </citation>
    <scope>NUCLEOTIDE SEQUENCE</scope>
    <source>
        <strain evidence="9">CCMP291</strain>
    </source>
</reference>
<protein>
    <recommendedName>
        <fullName evidence="4">Kinesin-like protein</fullName>
    </recommendedName>
</protein>
<sequence>MRRQNSSSSSSDLARLETQYVNVAVTLRCRPKISALDEDGGIPSPLGAEINIEGERACNFKGVAYKFSQTYGPETSTSDIFDVHRDAVYGVLNGFDVTLMAYGSTGSGKTFTMLGTEEKPGLTPLAIDALFERIAKGGSSGQSYALQVSAMELIEERCVDLLHGRAPIVLRSASKSDGGLIFHGLKEVPVSTKAELIDRISAATAGRTTTANYRHDASSRSHLIVSLKDATSATLTLIDLAGSEAALLNTNAAAVAQGIGINKSLHWLKVAVHELAGKRPPQLRNSALTRLLTPSLTGGAHVVLVVCCSVAPAPSAARDAIDTLQFGEVAGRVTLRPTRRTNVEGGQLGQLQALLVTLADDKLALASDAAALRQQVDGYEELIAELKSTLVNQETLARAESMASTAAAQLASAQQRNAELARRCAAEEASNAALAAQLAEVEAAAAAATERNHDLLEATREASVQRHTLESRLAVARDDLLGQQKLAASAEHELATQREAVGALQAQLDSLQTALESERATAAKRAAEAAALEQTNSALNQKIAEAREEAVDETASLSAVARSDDVPGRSFAARGRTALLVSSLDKDRITGGSLASSRRGLAGAEPAGSLLAREWIEEHKLEHQSGAARPMSGSAALSTALGGSGSDAVSMAVARAAEARRRAEGLMSSDTARPPPWRRTDAR</sequence>
<dbReference type="GO" id="GO:0007018">
    <property type="term" value="P:microtubule-based movement"/>
    <property type="evidence" value="ECO:0007669"/>
    <property type="project" value="InterPro"/>
</dbReference>
<dbReference type="InterPro" id="IPR027417">
    <property type="entry name" value="P-loop_NTPase"/>
</dbReference>
<keyword evidence="2 3" id="KW-0067">ATP-binding</keyword>
<dbReference type="PROSITE" id="PS00411">
    <property type="entry name" value="KINESIN_MOTOR_1"/>
    <property type="match status" value="1"/>
</dbReference>
<keyword evidence="5" id="KW-0175">Coiled coil</keyword>
<keyword evidence="4" id="KW-0493">Microtubule</keyword>
<dbReference type="OrthoDB" id="123929at2759"/>
<dbReference type="EMBL" id="JWZX01002383">
    <property type="protein sequence ID" value="KOO29654.1"/>
    <property type="molecule type" value="Genomic_DNA"/>
</dbReference>
<dbReference type="SUPFAM" id="SSF52540">
    <property type="entry name" value="P-loop containing nucleoside triphosphate hydrolases"/>
    <property type="match status" value="1"/>
</dbReference>
<dbReference type="InterPro" id="IPR027640">
    <property type="entry name" value="Kinesin-like_fam"/>
</dbReference>
<organism evidence="8 9">
    <name type="scientific">Chrysochromulina tobinii</name>
    <dbReference type="NCBI Taxonomy" id="1460289"/>
    <lineage>
        <taxon>Eukaryota</taxon>
        <taxon>Haptista</taxon>
        <taxon>Haptophyta</taxon>
        <taxon>Prymnesiophyceae</taxon>
        <taxon>Prymnesiales</taxon>
        <taxon>Chrysochromulinaceae</taxon>
        <taxon>Chrysochromulina</taxon>
    </lineage>
</organism>
<dbReference type="Pfam" id="PF00225">
    <property type="entry name" value="Kinesin"/>
    <property type="match status" value="1"/>
</dbReference>
<dbReference type="InterPro" id="IPR019821">
    <property type="entry name" value="Kinesin_motor_CS"/>
</dbReference>
<feature type="binding site" evidence="3">
    <location>
        <begin position="103"/>
        <end position="110"/>
    </location>
    <ligand>
        <name>ATP</name>
        <dbReference type="ChEBI" id="CHEBI:30616"/>
    </ligand>
</feature>
<accession>A0A0M0JSU0</accession>
<feature type="coiled-coil region" evidence="5">
    <location>
        <begin position="369"/>
        <end position="458"/>
    </location>
</feature>
<dbReference type="AlphaFoldDB" id="A0A0M0JSU0"/>
<dbReference type="GO" id="GO:0005524">
    <property type="term" value="F:ATP binding"/>
    <property type="evidence" value="ECO:0007669"/>
    <property type="project" value="UniProtKB-UniRule"/>
</dbReference>
<evidence type="ECO:0000256" key="4">
    <source>
        <dbReference type="RuleBase" id="RU000394"/>
    </source>
</evidence>
<comment type="similarity">
    <text evidence="3 4">Belongs to the TRAFAC class myosin-kinesin ATPase superfamily. Kinesin family.</text>
</comment>
<evidence type="ECO:0000256" key="6">
    <source>
        <dbReference type="SAM" id="MobiDB-lite"/>
    </source>
</evidence>
<dbReference type="GO" id="GO:0016887">
    <property type="term" value="F:ATP hydrolysis activity"/>
    <property type="evidence" value="ECO:0007669"/>
    <property type="project" value="TreeGrafter"/>
</dbReference>
<gene>
    <name evidence="8" type="ORF">Ctob_008265</name>
</gene>
<keyword evidence="3 4" id="KW-0505">Motor protein</keyword>
<dbReference type="InterPro" id="IPR036961">
    <property type="entry name" value="Kinesin_motor_dom_sf"/>
</dbReference>
<dbReference type="GO" id="GO:0008017">
    <property type="term" value="F:microtubule binding"/>
    <property type="evidence" value="ECO:0007669"/>
    <property type="project" value="InterPro"/>
</dbReference>
<dbReference type="PANTHER" id="PTHR24115">
    <property type="entry name" value="KINESIN-RELATED"/>
    <property type="match status" value="1"/>
</dbReference>
<dbReference type="Proteomes" id="UP000037460">
    <property type="component" value="Unassembled WGS sequence"/>
</dbReference>
<dbReference type="GO" id="GO:0005874">
    <property type="term" value="C:microtubule"/>
    <property type="evidence" value="ECO:0007669"/>
    <property type="project" value="UniProtKB-KW"/>
</dbReference>
<keyword evidence="9" id="KW-1185">Reference proteome</keyword>
<keyword evidence="1 3" id="KW-0547">Nucleotide-binding</keyword>
<dbReference type="InterPro" id="IPR001752">
    <property type="entry name" value="Kinesin_motor_dom"/>
</dbReference>
<proteinExistence type="inferred from homology"/>
<evidence type="ECO:0000259" key="7">
    <source>
        <dbReference type="PROSITE" id="PS50067"/>
    </source>
</evidence>
<dbReference type="PRINTS" id="PR00380">
    <property type="entry name" value="KINESINHEAVY"/>
</dbReference>
<dbReference type="Gene3D" id="3.40.850.10">
    <property type="entry name" value="Kinesin motor domain"/>
    <property type="match status" value="1"/>
</dbReference>
<feature type="region of interest" description="Disordered" evidence="6">
    <location>
        <begin position="623"/>
        <end position="683"/>
    </location>
</feature>
<name>A0A0M0JSU0_9EUKA</name>
<comment type="caution">
    <text evidence="8">The sequence shown here is derived from an EMBL/GenBank/DDBJ whole genome shotgun (WGS) entry which is preliminary data.</text>
</comment>
<evidence type="ECO:0000313" key="8">
    <source>
        <dbReference type="EMBL" id="KOO29654.1"/>
    </source>
</evidence>
<evidence type="ECO:0000256" key="2">
    <source>
        <dbReference type="ARBA" id="ARBA00022840"/>
    </source>
</evidence>
<dbReference type="SMART" id="SM00129">
    <property type="entry name" value="KISc"/>
    <property type="match status" value="1"/>
</dbReference>
<evidence type="ECO:0000313" key="9">
    <source>
        <dbReference type="Proteomes" id="UP000037460"/>
    </source>
</evidence>
<feature type="coiled-coil region" evidence="5">
    <location>
        <begin position="487"/>
        <end position="556"/>
    </location>
</feature>
<feature type="domain" description="Kinesin motor" evidence="7">
    <location>
        <begin position="22"/>
        <end position="333"/>
    </location>
</feature>
<dbReference type="PANTHER" id="PTHR24115:SF545">
    <property type="entry name" value="KINESIN-LIKE PROTEIN KIP2"/>
    <property type="match status" value="1"/>
</dbReference>
<evidence type="ECO:0000256" key="5">
    <source>
        <dbReference type="SAM" id="Coils"/>
    </source>
</evidence>
<dbReference type="GO" id="GO:0003777">
    <property type="term" value="F:microtubule motor activity"/>
    <property type="evidence" value="ECO:0007669"/>
    <property type="project" value="InterPro"/>
</dbReference>
<evidence type="ECO:0000256" key="3">
    <source>
        <dbReference type="PROSITE-ProRule" id="PRU00283"/>
    </source>
</evidence>
<dbReference type="PROSITE" id="PS50067">
    <property type="entry name" value="KINESIN_MOTOR_2"/>
    <property type="match status" value="1"/>
</dbReference>
<dbReference type="GO" id="GO:0005871">
    <property type="term" value="C:kinesin complex"/>
    <property type="evidence" value="ECO:0007669"/>
    <property type="project" value="TreeGrafter"/>
</dbReference>
<evidence type="ECO:0000256" key="1">
    <source>
        <dbReference type="ARBA" id="ARBA00022741"/>
    </source>
</evidence>